<dbReference type="InterPro" id="IPR015938">
    <property type="entry name" value="Glycine_N-acyltransferase_N"/>
</dbReference>
<name>A0A2I0LGA4_COLLI</name>
<evidence type="ECO:0000256" key="1">
    <source>
        <dbReference type="RuleBase" id="RU368002"/>
    </source>
</evidence>
<dbReference type="PANTHER" id="PTHR15298:SF1">
    <property type="entry name" value="GLYCINE N-ACYLTRANSFERASE-LIKE PROTEIN"/>
    <property type="match status" value="1"/>
</dbReference>
<protein>
    <recommendedName>
        <fullName evidence="1">Glycine N-acyltransferase-like protein</fullName>
        <ecNumber evidence="1">2.3.1.-</ecNumber>
    </recommendedName>
</protein>
<keyword evidence="1" id="KW-0808">Transferase</keyword>
<dbReference type="Proteomes" id="UP000053872">
    <property type="component" value="Unassembled WGS sequence"/>
</dbReference>
<accession>A0A2I0LGA4</accession>
<dbReference type="PANTHER" id="PTHR15298">
    <property type="entry name" value="L-COA N-ACYLTRANSFERASE-RELATED"/>
    <property type="match status" value="1"/>
</dbReference>
<comment type="similarity">
    <text evidence="1">Belongs to the glycine N-acyltransferase family.</text>
</comment>
<comment type="caution">
    <text evidence="3">The sequence shown here is derived from an EMBL/GenBank/DDBJ whole genome shotgun (WGS) entry which is preliminary data.</text>
</comment>
<dbReference type="GO" id="GO:0047961">
    <property type="term" value="F:glycine N-acyltransferase activity"/>
    <property type="evidence" value="ECO:0007669"/>
    <property type="project" value="InterPro"/>
</dbReference>
<keyword evidence="4" id="KW-1185">Reference proteome</keyword>
<dbReference type="InParanoid" id="A0A2I0LGA4"/>
<gene>
    <name evidence="3" type="ORF">A306_00000463</name>
</gene>
<dbReference type="GO" id="GO:0005739">
    <property type="term" value="C:mitochondrion"/>
    <property type="evidence" value="ECO:0007669"/>
    <property type="project" value="InterPro"/>
</dbReference>
<feature type="non-terminal residue" evidence="3">
    <location>
        <position position="1"/>
    </location>
</feature>
<proteinExistence type="inferred from homology"/>
<dbReference type="Pfam" id="PF06021">
    <property type="entry name" value="Gly_acyl_tr_N"/>
    <property type="match status" value="1"/>
</dbReference>
<keyword evidence="1" id="KW-0012">Acyltransferase</keyword>
<reference evidence="3 4" key="1">
    <citation type="journal article" date="2013" name="Science">
        <title>Genomic diversity and evolution of the head crest in the rock pigeon.</title>
        <authorList>
            <person name="Shapiro M.D."/>
            <person name="Kronenberg Z."/>
            <person name="Li C."/>
            <person name="Domyan E.T."/>
            <person name="Pan H."/>
            <person name="Campbell M."/>
            <person name="Tan H."/>
            <person name="Huff C.D."/>
            <person name="Hu H."/>
            <person name="Vickrey A.I."/>
            <person name="Nielsen S.C."/>
            <person name="Stringham S.A."/>
            <person name="Hu H."/>
            <person name="Willerslev E."/>
            <person name="Gilbert M.T."/>
            <person name="Yandell M."/>
            <person name="Zhang G."/>
            <person name="Wang J."/>
        </authorList>
    </citation>
    <scope>NUCLEOTIDE SEQUENCE [LARGE SCALE GENOMIC DNA]</scope>
    <source>
        <tissue evidence="3">Blood</tissue>
    </source>
</reference>
<evidence type="ECO:0000313" key="4">
    <source>
        <dbReference type="Proteomes" id="UP000053872"/>
    </source>
</evidence>
<dbReference type="EMBL" id="AKCR02002646">
    <property type="protein sequence ID" value="PKK16476.1"/>
    <property type="molecule type" value="Genomic_DNA"/>
</dbReference>
<dbReference type="EC" id="2.3.1.-" evidence="1"/>
<evidence type="ECO:0000313" key="3">
    <source>
        <dbReference type="EMBL" id="PKK16476.1"/>
    </source>
</evidence>
<dbReference type="InterPro" id="IPR010313">
    <property type="entry name" value="Glycine_N-acyltransferase"/>
</dbReference>
<organism evidence="3 4">
    <name type="scientific">Columba livia</name>
    <name type="common">Rock dove</name>
    <dbReference type="NCBI Taxonomy" id="8932"/>
    <lineage>
        <taxon>Eukaryota</taxon>
        <taxon>Metazoa</taxon>
        <taxon>Chordata</taxon>
        <taxon>Craniata</taxon>
        <taxon>Vertebrata</taxon>
        <taxon>Euteleostomi</taxon>
        <taxon>Archelosauria</taxon>
        <taxon>Archosauria</taxon>
        <taxon>Dinosauria</taxon>
        <taxon>Saurischia</taxon>
        <taxon>Theropoda</taxon>
        <taxon>Coelurosauria</taxon>
        <taxon>Aves</taxon>
        <taxon>Neognathae</taxon>
        <taxon>Neoaves</taxon>
        <taxon>Columbimorphae</taxon>
        <taxon>Columbiformes</taxon>
        <taxon>Columbidae</taxon>
        <taxon>Columba</taxon>
    </lineage>
</organism>
<dbReference type="STRING" id="8932.A0A2I0LGA4"/>
<evidence type="ECO:0000259" key="2">
    <source>
        <dbReference type="Pfam" id="PF06021"/>
    </source>
</evidence>
<sequence length="117" mass="12855">VLGAVMNINRGNPAEFEVAVDSWPDFGAVLTRHSGKVLVDDCYRSMQAAFYRDVGAYRALLETPGCLPWDSAFYIIGLQDGVPTVSQDLAGTKGIEVAVSNVYFYVHPDRNSMPEPR</sequence>
<feature type="domain" description="Glycine N-acyltransferase N-terminal" evidence="2">
    <location>
        <begin position="1"/>
        <end position="115"/>
    </location>
</feature>
<dbReference type="AlphaFoldDB" id="A0A2I0LGA4"/>